<dbReference type="PANTHER" id="PTHR47972">
    <property type="entry name" value="KINESIN-LIKE PROTEIN KLP-3"/>
    <property type="match status" value="1"/>
</dbReference>
<gene>
    <name evidence="7" type="ORF">HAZT_HAZT000665</name>
</gene>
<dbReference type="GO" id="GO:0003777">
    <property type="term" value="F:microtubule motor activity"/>
    <property type="evidence" value="ECO:0007669"/>
    <property type="project" value="InterPro"/>
</dbReference>
<dbReference type="EMBL" id="JQDR03000366">
    <property type="protein sequence ID" value="KAA0203932.1"/>
    <property type="molecule type" value="Genomic_DNA"/>
</dbReference>
<dbReference type="GO" id="GO:0008017">
    <property type="term" value="F:microtubule binding"/>
    <property type="evidence" value="ECO:0007669"/>
    <property type="project" value="InterPro"/>
</dbReference>
<dbReference type="GO" id="GO:0005524">
    <property type="term" value="F:ATP binding"/>
    <property type="evidence" value="ECO:0007669"/>
    <property type="project" value="UniProtKB-UniRule"/>
</dbReference>
<feature type="binding site" evidence="5">
    <location>
        <begin position="52"/>
        <end position="59"/>
    </location>
    <ligand>
        <name>ATP</name>
        <dbReference type="ChEBI" id="CHEBI:30616"/>
    </ligand>
</feature>
<dbReference type="AlphaFoldDB" id="A0A6A0HDY0"/>
<sequence length="169" mass="18777">MSGLRSHASGAVEFAYDRVFGPKHTQADVFEEVSQLVQSTLDGYNVCVFAYGQTGSGKTYTMEGGSGSDAGIIPRTVDHIFTEMTRLAEQGWEYKMEVSILEIYNEALRDLLASPADVKNLSYEIKLTDARSAHTHVTNLRVGAPFYCIEPCVYPTVWYRAVWVPHCVA</sequence>
<dbReference type="InterPro" id="IPR027417">
    <property type="entry name" value="P-loop_NTPase"/>
</dbReference>
<dbReference type="Proteomes" id="UP000711488">
    <property type="component" value="Unassembled WGS sequence"/>
</dbReference>
<keyword evidence="3 5" id="KW-0067">ATP-binding</keyword>
<dbReference type="SMART" id="SM00129">
    <property type="entry name" value="KISc"/>
    <property type="match status" value="1"/>
</dbReference>
<evidence type="ECO:0000256" key="4">
    <source>
        <dbReference type="ARBA" id="ARBA00023212"/>
    </source>
</evidence>
<dbReference type="GO" id="GO:0015630">
    <property type="term" value="C:microtubule cytoskeleton"/>
    <property type="evidence" value="ECO:0007669"/>
    <property type="project" value="UniProtKB-ARBA"/>
</dbReference>
<dbReference type="Gene3D" id="3.40.850.10">
    <property type="entry name" value="Kinesin motor domain"/>
    <property type="match status" value="1"/>
</dbReference>
<dbReference type="Pfam" id="PF00225">
    <property type="entry name" value="Kinesin"/>
    <property type="match status" value="1"/>
</dbReference>
<accession>A0A6A0HDY0</accession>
<comment type="subcellular location">
    <subcellularLocation>
        <location evidence="1">Cytoplasm</location>
        <location evidence="1">Cytoskeleton</location>
    </subcellularLocation>
</comment>
<reference evidence="7" key="2">
    <citation type="journal article" date="2018" name="Environ. Sci. Technol.">
        <title>The Toxicogenome of Hyalella azteca: A Model for Sediment Ecotoxicology and Evolutionary Toxicology.</title>
        <authorList>
            <person name="Poynton H.C."/>
            <person name="Hasenbein S."/>
            <person name="Benoit J.B."/>
            <person name="Sepulveda M.S."/>
            <person name="Poelchau M.F."/>
            <person name="Hughes D.S.T."/>
            <person name="Murali S.C."/>
            <person name="Chen S."/>
            <person name="Glastad K.M."/>
            <person name="Goodisman M.A.D."/>
            <person name="Werren J.H."/>
            <person name="Vineis J.H."/>
            <person name="Bowen J.L."/>
            <person name="Friedrich M."/>
            <person name="Jones J."/>
            <person name="Robertson H.M."/>
            <person name="Feyereisen R."/>
            <person name="Mechler-Hickson A."/>
            <person name="Mathers N."/>
            <person name="Lee C.E."/>
            <person name="Colbourne J.K."/>
            <person name="Biales A."/>
            <person name="Johnston J.S."/>
            <person name="Wellborn G.A."/>
            <person name="Rosendale A.J."/>
            <person name="Cridge A.G."/>
            <person name="Munoz-Torres M.C."/>
            <person name="Bain P.A."/>
            <person name="Manny A.R."/>
            <person name="Major K.M."/>
            <person name="Lambert F.N."/>
            <person name="Vulpe C.D."/>
            <person name="Tuck P."/>
            <person name="Blalock B.J."/>
            <person name="Lin Y.Y."/>
            <person name="Smith M.E."/>
            <person name="Ochoa-Acuna H."/>
            <person name="Chen M.M."/>
            <person name="Childers C.P."/>
            <person name="Qu J."/>
            <person name="Dugan S."/>
            <person name="Lee S.L."/>
            <person name="Chao H."/>
            <person name="Dinh H."/>
            <person name="Han Y."/>
            <person name="Doddapaneni H."/>
            <person name="Worley K.C."/>
            <person name="Muzny D.M."/>
            <person name="Gibbs R.A."/>
            <person name="Richards S."/>
        </authorList>
    </citation>
    <scope>NUCLEOTIDE SEQUENCE</scope>
    <source>
        <strain evidence="7">HAZT.00-mixed</strain>
        <tissue evidence="7">Whole organism</tissue>
    </source>
</reference>
<comment type="similarity">
    <text evidence="5">Belongs to the TRAFAC class myosin-kinesin ATPase superfamily. Kinesin family.</text>
</comment>
<reference evidence="7" key="1">
    <citation type="submission" date="2014-08" db="EMBL/GenBank/DDBJ databases">
        <authorList>
            <person name="Murali S."/>
            <person name="Richards S."/>
            <person name="Bandaranaike D."/>
            <person name="Bellair M."/>
            <person name="Blankenburg K."/>
            <person name="Chao H."/>
            <person name="Dinh H."/>
            <person name="Doddapaneni H."/>
            <person name="Dugan-Rocha S."/>
            <person name="Elkadiri S."/>
            <person name="Gnanaolivu R."/>
            <person name="Hughes D."/>
            <person name="Lee S."/>
            <person name="Li M."/>
            <person name="Ming W."/>
            <person name="Munidasa M."/>
            <person name="Muniz J."/>
            <person name="Nguyen L."/>
            <person name="Osuji N."/>
            <person name="Pu L.-L."/>
            <person name="Puazo M."/>
            <person name="Skinner E."/>
            <person name="Qu C."/>
            <person name="Quiroz J."/>
            <person name="Raj R."/>
            <person name="Weissenberger G."/>
            <person name="Xin Y."/>
            <person name="Zou X."/>
            <person name="Han Y."/>
            <person name="Worley K."/>
            <person name="Muzny D."/>
            <person name="Gibbs R."/>
        </authorList>
    </citation>
    <scope>NUCLEOTIDE SEQUENCE</scope>
    <source>
        <strain evidence="7">HAZT.00-mixed</strain>
        <tissue evidence="7">Whole organism</tissue>
    </source>
</reference>
<organism evidence="7">
    <name type="scientific">Hyalella azteca</name>
    <name type="common">Amphipod</name>
    <dbReference type="NCBI Taxonomy" id="294128"/>
    <lineage>
        <taxon>Eukaryota</taxon>
        <taxon>Metazoa</taxon>
        <taxon>Ecdysozoa</taxon>
        <taxon>Arthropoda</taxon>
        <taxon>Crustacea</taxon>
        <taxon>Multicrustacea</taxon>
        <taxon>Malacostraca</taxon>
        <taxon>Eumalacostraca</taxon>
        <taxon>Peracarida</taxon>
        <taxon>Amphipoda</taxon>
        <taxon>Senticaudata</taxon>
        <taxon>Talitrida</taxon>
        <taxon>Talitroidea</taxon>
        <taxon>Hyalellidae</taxon>
        <taxon>Hyalella</taxon>
    </lineage>
</organism>
<comment type="caution">
    <text evidence="7">The sequence shown here is derived from an EMBL/GenBank/DDBJ whole genome shotgun (WGS) entry which is preliminary data.</text>
</comment>
<reference evidence="7" key="3">
    <citation type="submission" date="2019-06" db="EMBL/GenBank/DDBJ databases">
        <authorList>
            <person name="Poynton C."/>
            <person name="Hasenbein S."/>
            <person name="Benoit J.B."/>
            <person name="Sepulveda M.S."/>
            <person name="Poelchau M.F."/>
            <person name="Murali S.C."/>
            <person name="Chen S."/>
            <person name="Glastad K.M."/>
            <person name="Werren J.H."/>
            <person name="Vineis J.H."/>
            <person name="Bowen J.L."/>
            <person name="Friedrich M."/>
            <person name="Jones J."/>
            <person name="Robertson H.M."/>
            <person name="Feyereisen R."/>
            <person name="Mechler-Hickson A."/>
            <person name="Mathers N."/>
            <person name="Lee C.E."/>
            <person name="Colbourne J.K."/>
            <person name="Biales A."/>
            <person name="Johnston J.S."/>
            <person name="Wellborn G.A."/>
            <person name="Rosendale A.J."/>
            <person name="Cridge A.G."/>
            <person name="Munoz-Torres M.C."/>
            <person name="Bain P.A."/>
            <person name="Manny A.R."/>
            <person name="Major K.M."/>
            <person name="Lambert F.N."/>
            <person name="Vulpe C.D."/>
            <person name="Tuck P."/>
            <person name="Blalock B.J."/>
            <person name="Lin Y.-Y."/>
            <person name="Smith M.E."/>
            <person name="Ochoa-Acuna H."/>
            <person name="Chen M.-J.M."/>
            <person name="Childers C.P."/>
            <person name="Qu J."/>
            <person name="Dugan S."/>
            <person name="Lee S.L."/>
            <person name="Chao H."/>
            <person name="Dinh H."/>
            <person name="Han Y."/>
            <person name="Doddapaneni H."/>
            <person name="Worley K.C."/>
            <person name="Muzny D.M."/>
            <person name="Gibbs R.A."/>
            <person name="Richards S."/>
        </authorList>
    </citation>
    <scope>NUCLEOTIDE SEQUENCE</scope>
    <source>
        <strain evidence="7">HAZT.00-mixed</strain>
        <tissue evidence="7">Whole organism</tissue>
    </source>
</reference>
<dbReference type="SUPFAM" id="SSF52540">
    <property type="entry name" value="P-loop containing nucleoside triphosphate hydrolases"/>
    <property type="match status" value="1"/>
</dbReference>
<evidence type="ECO:0000313" key="7">
    <source>
        <dbReference type="EMBL" id="KAA0203932.1"/>
    </source>
</evidence>
<evidence type="ECO:0000259" key="6">
    <source>
        <dbReference type="PROSITE" id="PS50067"/>
    </source>
</evidence>
<name>A0A6A0HDY0_HYAAZ</name>
<keyword evidence="4" id="KW-0963">Cytoplasm</keyword>
<dbReference type="InterPro" id="IPR027640">
    <property type="entry name" value="Kinesin-like_fam"/>
</dbReference>
<feature type="domain" description="Kinesin motor" evidence="6">
    <location>
        <begin position="1"/>
        <end position="169"/>
    </location>
</feature>
<dbReference type="GO" id="GO:0007018">
    <property type="term" value="P:microtubule-based movement"/>
    <property type="evidence" value="ECO:0007669"/>
    <property type="project" value="InterPro"/>
</dbReference>
<dbReference type="InterPro" id="IPR001752">
    <property type="entry name" value="Kinesin_motor_dom"/>
</dbReference>
<evidence type="ECO:0000256" key="3">
    <source>
        <dbReference type="ARBA" id="ARBA00022840"/>
    </source>
</evidence>
<proteinExistence type="inferred from homology"/>
<evidence type="ECO:0000256" key="2">
    <source>
        <dbReference type="ARBA" id="ARBA00022741"/>
    </source>
</evidence>
<dbReference type="InterPro" id="IPR036961">
    <property type="entry name" value="Kinesin_motor_dom_sf"/>
</dbReference>
<keyword evidence="2 5" id="KW-0547">Nucleotide-binding</keyword>
<protein>
    <recommendedName>
        <fullName evidence="6">Kinesin motor domain-containing protein</fullName>
    </recommendedName>
</protein>
<dbReference type="PROSITE" id="PS50067">
    <property type="entry name" value="KINESIN_MOTOR_2"/>
    <property type="match status" value="1"/>
</dbReference>
<keyword evidence="4" id="KW-0206">Cytoskeleton</keyword>
<keyword evidence="5" id="KW-0505">Motor protein</keyword>
<evidence type="ECO:0000256" key="1">
    <source>
        <dbReference type="ARBA" id="ARBA00004245"/>
    </source>
</evidence>
<evidence type="ECO:0000256" key="5">
    <source>
        <dbReference type="PROSITE-ProRule" id="PRU00283"/>
    </source>
</evidence>